<proteinExistence type="predicted"/>
<evidence type="ECO:0000313" key="1">
    <source>
        <dbReference type="EMBL" id="OMO65145.1"/>
    </source>
</evidence>
<dbReference type="Proteomes" id="UP000187203">
    <property type="component" value="Unassembled WGS sequence"/>
</dbReference>
<keyword evidence="2" id="KW-1185">Reference proteome</keyword>
<dbReference type="AlphaFoldDB" id="A0A1R3H461"/>
<organism evidence="1 2">
    <name type="scientific">Corchorus olitorius</name>
    <dbReference type="NCBI Taxonomy" id="93759"/>
    <lineage>
        <taxon>Eukaryota</taxon>
        <taxon>Viridiplantae</taxon>
        <taxon>Streptophyta</taxon>
        <taxon>Embryophyta</taxon>
        <taxon>Tracheophyta</taxon>
        <taxon>Spermatophyta</taxon>
        <taxon>Magnoliopsida</taxon>
        <taxon>eudicotyledons</taxon>
        <taxon>Gunneridae</taxon>
        <taxon>Pentapetalae</taxon>
        <taxon>rosids</taxon>
        <taxon>malvids</taxon>
        <taxon>Malvales</taxon>
        <taxon>Malvaceae</taxon>
        <taxon>Grewioideae</taxon>
        <taxon>Apeibeae</taxon>
        <taxon>Corchorus</taxon>
    </lineage>
</organism>
<gene>
    <name evidence="1" type="ORF">COLO4_31519</name>
</gene>
<protein>
    <submittedName>
        <fullName evidence="1">Glucan endo-1,3-beta-glucosidase</fullName>
    </submittedName>
</protein>
<comment type="caution">
    <text evidence="1">The sequence shown here is derived from an EMBL/GenBank/DDBJ whole genome shotgun (WGS) entry which is preliminary data.</text>
</comment>
<evidence type="ECO:0000313" key="2">
    <source>
        <dbReference type="Proteomes" id="UP000187203"/>
    </source>
</evidence>
<sequence>MQATFIKEEKVGIFVVGLMTKGKEKKPLAFSMRVDLVKVKPRFCMEFTVYSMRVAWNIKFDIRKNPRPPGMHCAKPESVFHQHQHDPFRVGPFRLDPFRVDRAFSVVK</sequence>
<reference evidence="2" key="1">
    <citation type="submission" date="2013-09" db="EMBL/GenBank/DDBJ databases">
        <title>Corchorus olitorius genome sequencing.</title>
        <authorList>
            <person name="Alam M."/>
            <person name="Haque M.S."/>
            <person name="Islam M.S."/>
            <person name="Emdad E.M."/>
            <person name="Islam M.M."/>
            <person name="Ahmed B."/>
            <person name="Halim A."/>
            <person name="Hossen Q.M.M."/>
            <person name="Hossain M.Z."/>
            <person name="Ahmed R."/>
            <person name="Khan M.M."/>
            <person name="Islam R."/>
            <person name="Rashid M.M."/>
            <person name="Khan S.A."/>
            <person name="Rahman M.S."/>
            <person name="Alam M."/>
            <person name="Yahiya A.S."/>
            <person name="Khan M.S."/>
            <person name="Azam M.S."/>
            <person name="Haque T."/>
            <person name="Lashkar M.Z.H."/>
            <person name="Akhand A.I."/>
            <person name="Morshed G."/>
            <person name="Roy S."/>
            <person name="Uddin K.S."/>
            <person name="Rabeya T."/>
            <person name="Hossain A.S."/>
            <person name="Chowdhury A."/>
            <person name="Snigdha A.R."/>
            <person name="Mortoza M.S."/>
            <person name="Matin S.A."/>
            <person name="Hoque S.M.E."/>
            <person name="Islam M.K."/>
            <person name="Roy D.K."/>
            <person name="Haider R."/>
            <person name="Moosa M.M."/>
            <person name="Elias S.M."/>
            <person name="Hasan A.M."/>
            <person name="Jahan S."/>
            <person name="Shafiuddin M."/>
            <person name="Mahmood N."/>
            <person name="Shommy N.S."/>
        </authorList>
    </citation>
    <scope>NUCLEOTIDE SEQUENCE [LARGE SCALE GENOMIC DNA]</scope>
    <source>
        <strain evidence="2">cv. O-4</strain>
    </source>
</reference>
<name>A0A1R3H461_9ROSI</name>
<dbReference type="EMBL" id="AWUE01020856">
    <property type="protein sequence ID" value="OMO65145.1"/>
    <property type="molecule type" value="Genomic_DNA"/>
</dbReference>
<accession>A0A1R3H461</accession>